<gene>
    <name evidence="2" type="ORF">C5L31_002222</name>
</gene>
<keyword evidence="3" id="KW-1185">Reference proteome</keyword>
<evidence type="ECO:0000256" key="1">
    <source>
        <dbReference type="SAM" id="Phobius"/>
    </source>
</evidence>
<keyword evidence="1" id="KW-1133">Transmembrane helix</keyword>
<comment type="caution">
    <text evidence="2">The sequence shown here is derived from an EMBL/GenBank/DDBJ whole genome shotgun (WGS) entry which is preliminary data.</text>
</comment>
<accession>A0A4R5NDE7</accession>
<sequence length="289" mass="33453">MFSFLDMMNHYLGYFNVNVKFKNRIYTVLGLLGDVYLFYVAFRWLANKYYIRGSLIMLAAIVLLYFAIMNIFFYFTKKKPPFDISPKIERFMGKTFGFDPQAEAEKKEREMTRGRSVNNIPANGFFDQKKVLPGKLTVSALQQMNIDDLVTRLQQNNLLDLDYSGLSERQIYQQLKTENKPIYATGPGALLPYFELQNQNGQLIVFAGMNQAEKREIGQITSVGLQPISEVKDRVKLYLASATLLGGPFKVMGRNQPIEHDQPYTVSVQLAYEKKQEGQREERRQRSRM</sequence>
<dbReference type="InterPro" id="IPR046503">
    <property type="entry name" value="DUF6681"/>
</dbReference>
<organism evidence="2 3">
    <name type="scientific">Secundilactobacillus malefermentans</name>
    <dbReference type="NCBI Taxonomy" id="176292"/>
    <lineage>
        <taxon>Bacteria</taxon>
        <taxon>Bacillati</taxon>
        <taxon>Bacillota</taxon>
        <taxon>Bacilli</taxon>
        <taxon>Lactobacillales</taxon>
        <taxon>Lactobacillaceae</taxon>
        <taxon>Secundilactobacillus</taxon>
    </lineage>
</organism>
<reference evidence="2 3" key="1">
    <citation type="journal article" date="2019" name="Appl. Microbiol. Biotechnol.">
        <title>Uncovering carbohydrate metabolism through a genotype-phenotype association study of 56 lactic acid bacteria genomes.</title>
        <authorList>
            <person name="Buron-Moles G."/>
            <person name="Chailyan A."/>
            <person name="Dolejs I."/>
            <person name="Forster J."/>
            <person name="Miks M.H."/>
        </authorList>
    </citation>
    <scope>NUCLEOTIDE SEQUENCE [LARGE SCALE GENOMIC DNA]</scope>
    <source>
        <strain evidence="2 3">ATCC 49373</strain>
    </source>
</reference>
<dbReference type="Pfam" id="PF20386">
    <property type="entry name" value="DUF6681"/>
    <property type="match status" value="1"/>
</dbReference>
<dbReference type="AlphaFoldDB" id="A0A4R5NDE7"/>
<dbReference type="Proteomes" id="UP000294854">
    <property type="component" value="Unassembled WGS sequence"/>
</dbReference>
<feature type="transmembrane region" description="Helical" evidence="1">
    <location>
        <begin position="25"/>
        <end position="42"/>
    </location>
</feature>
<proteinExistence type="predicted"/>
<dbReference type="STRING" id="1122149.FD44_GL000189"/>
<protein>
    <submittedName>
        <fullName evidence="2">Uncharacterized protein</fullName>
    </submittedName>
</protein>
<keyword evidence="1" id="KW-0472">Membrane</keyword>
<dbReference type="EMBL" id="PUFO01000105">
    <property type="protein sequence ID" value="TDG71435.1"/>
    <property type="molecule type" value="Genomic_DNA"/>
</dbReference>
<feature type="transmembrane region" description="Helical" evidence="1">
    <location>
        <begin position="54"/>
        <end position="75"/>
    </location>
</feature>
<dbReference type="RefSeq" id="WP_010619479.1">
    <property type="nucleotide sequence ID" value="NZ_CP042371.1"/>
</dbReference>
<keyword evidence="1" id="KW-0812">Transmembrane</keyword>
<dbReference type="OrthoDB" id="2192445at2"/>
<name>A0A4R5NDE7_9LACO</name>
<evidence type="ECO:0000313" key="3">
    <source>
        <dbReference type="Proteomes" id="UP000294854"/>
    </source>
</evidence>
<evidence type="ECO:0000313" key="2">
    <source>
        <dbReference type="EMBL" id="TDG71435.1"/>
    </source>
</evidence>